<keyword evidence="1" id="KW-1133">Transmembrane helix</keyword>
<dbReference type="Proteomes" id="UP000008983">
    <property type="component" value="Unassembled WGS sequence"/>
</dbReference>
<dbReference type="EMBL" id="GL984211">
    <property type="protein sequence ID" value="EGR28769.1"/>
    <property type="molecule type" value="Genomic_DNA"/>
</dbReference>
<dbReference type="GeneID" id="14904857"/>
<dbReference type="AlphaFoldDB" id="G0R184"/>
<keyword evidence="3" id="KW-1185">Reference proteome</keyword>
<evidence type="ECO:0000313" key="2">
    <source>
        <dbReference type="EMBL" id="EGR28769.1"/>
    </source>
</evidence>
<reference evidence="2 3" key="1">
    <citation type="submission" date="2011-07" db="EMBL/GenBank/DDBJ databases">
        <authorList>
            <person name="Coyne R."/>
            <person name="Brami D."/>
            <person name="Johnson J."/>
            <person name="Hostetler J."/>
            <person name="Hannick L."/>
            <person name="Clark T."/>
            <person name="Cassidy-Hanley D."/>
            <person name="Inman J."/>
        </authorList>
    </citation>
    <scope>NUCLEOTIDE SEQUENCE [LARGE SCALE GENOMIC DNA]</scope>
    <source>
        <strain evidence="2 3">G5</strain>
    </source>
</reference>
<gene>
    <name evidence="2" type="ORF">IMG5_169050</name>
</gene>
<protein>
    <recommendedName>
        <fullName evidence="4">Transmembrane protein</fullName>
    </recommendedName>
</protein>
<proteinExistence type="predicted"/>
<evidence type="ECO:0000313" key="3">
    <source>
        <dbReference type="Proteomes" id="UP000008983"/>
    </source>
</evidence>
<evidence type="ECO:0000256" key="1">
    <source>
        <dbReference type="SAM" id="Phobius"/>
    </source>
</evidence>
<feature type="transmembrane region" description="Helical" evidence="1">
    <location>
        <begin position="12"/>
        <end position="28"/>
    </location>
</feature>
<sequence length="126" mass="15325">MKYFCSEKKLKFIIIFVFILLLMIYFIKRIKIFSVKINTASFSSFVGFLFRIAQMFFFIKVYSIHISGILKYLIQCKKSFNRLKMENFQQINVFYNQQKKCKSIKILVMFLYIPFQFKKLILCKNK</sequence>
<keyword evidence="1" id="KW-0812">Transmembrane</keyword>
<dbReference type="RefSeq" id="XP_004030005.1">
    <property type="nucleotide sequence ID" value="XM_004029957.1"/>
</dbReference>
<keyword evidence="1" id="KW-0472">Membrane</keyword>
<dbReference type="InParanoid" id="G0R184"/>
<accession>G0R184</accession>
<feature type="transmembrane region" description="Helical" evidence="1">
    <location>
        <begin position="48"/>
        <end position="74"/>
    </location>
</feature>
<name>G0R184_ICHMU</name>
<organism evidence="2 3">
    <name type="scientific">Ichthyophthirius multifiliis</name>
    <name type="common">White spot disease agent</name>
    <name type="synonym">Ich</name>
    <dbReference type="NCBI Taxonomy" id="5932"/>
    <lineage>
        <taxon>Eukaryota</taxon>
        <taxon>Sar</taxon>
        <taxon>Alveolata</taxon>
        <taxon>Ciliophora</taxon>
        <taxon>Intramacronucleata</taxon>
        <taxon>Oligohymenophorea</taxon>
        <taxon>Hymenostomatida</taxon>
        <taxon>Ophryoglenina</taxon>
        <taxon>Ichthyophthirius</taxon>
    </lineage>
</organism>
<evidence type="ECO:0008006" key="4">
    <source>
        <dbReference type="Google" id="ProtNLM"/>
    </source>
</evidence>